<feature type="region of interest" description="Disordered" evidence="1">
    <location>
        <begin position="587"/>
        <end position="608"/>
    </location>
</feature>
<keyword evidence="4" id="KW-1185">Reference proteome</keyword>
<dbReference type="InterPro" id="IPR002035">
    <property type="entry name" value="VWF_A"/>
</dbReference>
<dbReference type="PROSITE" id="PS50234">
    <property type="entry name" value="VWFA"/>
    <property type="match status" value="1"/>
</dbReference>
<dbReference type="InterPro" id="IPR050525">
    <property type="entry name" value="ECM_Assembly_Org"/>
</dbReference>
<feature type="compositionally biased region" description="Basic and acidic residues" evidence="1">
    <location>
        <begin position="840"/>
        <end position="860"/>
    </location>
</feature>
<feature type="region of interest" description="Disordered" evidence="1">
    <location>
        <begin position="287"/>
        <end position="354"/>
    </location>
</feature>
<evidence type="ECO:0000256" key="1">
    <source>
        <dbReference type="SAM" id="MobiDB-lite"/>
    </source>
</evidence>
<reference evidence="5 6" key="1">
    <citation type="submission" date="2025-04" db="UniProtKB">
        <authorList>
            <consortium name="RefSeq"/>
        </authorList>
    </citation>
    <scope>IDENTIFICATION</scope>
    <source>
        <tissue evidence="5 6">Whole sample</tissue>
    </source>
</reference>
<dbReference type="GeneID" id="111133172"/>
<organism evidence="4 5">
    <name type="scientific">Crassostrea virginica</name>
    <name type="common">Eastern oyster</name>
    <dbReference type="NCBI Taxonomy" id="6565"/>
    <lineage>
        <taxon>Eukaryota</taxon>
        <taxon>Metazoa</taxon>
        <taxon>Spiralia</taxon>
        <taxon>Lophotrochozoa</taxon>
        <taxon>Mollusca</taxon>
        <taxon>Bivalvia</taxon>
        <taxon>Autobranchia</taxon>
        <taxon>Pteriomorphia</taxon>
        <taxon>Ostreida</taxon>
        <taxon>Ostreoidea</taxon>
        <taxon>Ostreidae</taxon>
        <taxon>Crassostrea</taxon>
    </lineage>
</organism>
<dbReference type="SUPFAM" id="SSF53300">
    <property type="entry name" value="vWA-like"/>
    <property type="match status" value="1"/>
</dbReference>
<feature type="chain" id="PRO_5044666442" evidence="2">
    <location>
        <begin position="31"/>
        <end position="941"/>
    </location>
</feature>
<feature type="region of interest" description="Disordered" evidence="1">
    <location>
        <begin position="755"/>
        <end position="778"/>
    </location>
</feature>
<dbReference type="OrthoDB" id="6089956at2759"/>
<evidence type="ECO:0000256" key="2">
    <source>
        <dbReference type="SAM" id="SignalP"/>
    </source>
</evidence>
<proteinExistence type="predicted"/>
<feature type="compositionally biased region" description="Low complexity" evidence="1">
    <location>
        <begin position="881"/>
        <end position="898"/>
    </location>
</feature>
<dbReference type="PANTHER" id="PTHR24020">
    <property type="entry name" value="COLLAGEN ALPHA"/>
    <property type="match status" value="1"/>
</dbReference>
<feature type="compositionally biased region" description="Polar residues" evidence="1">
    <location>
        <begin position="291"/>
        <end position="303"/>
    </location>
</feature>
<feature type="region of interest" description="Disordered" evidence="1">
    <location>
        <begin position="881"/>
        <end position="941"/>
    </location>
</feature>
<feature type="compositionally biased region" description="Low complexity" evidence="1">
    <location>
        <begin position="755"/>
        <end position="771"/>
    </location>
</feature>
<sequence>MKQFDSISYSWGLFFFYSFLLFVCESASLGEKSTCNPTVDIVFMLDGQSSVSASDFQKQKNFIQNILERHESPAGAVQIGFVVCGNGNVSTSGFRSTPFDVIENVRKLEKSPDHSTKRTDQCIRAINRVFSRGGREGVRKIAVLLIGEDNSWSDKATKGHVQEAKDNHVSILVITSGNRNFTRLHALRNIASDDGKFFVLTSFKGLEPLSNDLSTGSCLPISLDFSAKKEETTIEPLTTPKLVSISDSRCRPSGTSAYEKLIPFFGWIRVNCGVNEQVDLVKCECGPSRKVPTQSEETTSSLPGVTKSLIVPDSSQNKEQSLEKTSSTKAHQTFTTSVAPVDPSPNTMTSSYPKTLSTTLKTTMNTSSSKIKSTTYPSNSVIYQPKVTPKIDLSIFLPPKERLNQTEDPKGDLQTLFSLLDLSNSTSKVSNSALLIEGENKTANETLEDNMIDSAIISLLDNDLEVTKKTFEEKLISSKVGKTSSEIPSYLHKPEKSKQNSSALLPLVLPSTLTLIDTALKTMSNKTEPKEEKNITMTNETTDGSNVMSSRKKIISLLQAENSIQTNIISFLKNTTATKSDILDNYTHAGHSQSNESSVDDHLPSESDVIKNSSKSALLIKLLNMENTLQSKLISLLNKENFLLGHADYDYPDLPTLPPLVPESTTAAGPHDGFDTTTPSLENITTQSDVLDLFKTDSELESAIAILMHAKSADGAAEESVSVTEPVNPKEKETSGKLTTPLTTTLATPIVSSSYTTVSSTNPRSPSTTSSMVTSLNPSPTKISPLVTTSLQITRMQIPKLAFPPLSRTQRKRIRISSRRRNLKNSDRDRLPPASNMLTKTEKESKTKLTLESKDVSEKRKVNVTRHKTLTTSAGLEVTSKVTSLPNTSSSSIQSSLNDSKKDKSPQLTIVLRKVVQKDTKPPSPEVAGDKNTLGKKIKVF</sequence>
<protein>
    <submittedName>
        <fullName evidence="5 6">Uncharacterized protein LOC111133172</fullName>
    </submittedName>
</protein>
<dbReference type="Pfam" id="PF00092">
    <property type="entry name" value="VWA"/>
    <property type="match status" value="1"/>
</dbReference>
<feature type="region of interest" description="Disordered" evidence="1">
    <location>
        <begin position="804"/>
        <end position="860"/>
    </location>
</feature>
<dbReference type="KEGG" id="cvn:111133172"/>
<feature type="compositionally biased region" description="Basic and acidic residues" evidence="1">
    <location>
        <begin position="599"/>
        <end position="608"/>
    </location>
</feature>
<dbReference type="CDD" id="cd01450">
    <property type="entry name" value="vWFA_subfamily_ECM"/>
    <property type="match status" value="1"/>
</dbReference>
<accession>A0A8B8EBF0</accession>
<feature type="compositionally biased region" description="Polar residues" evidence="1">
    <location>
        <begin position="313"/>
        <end position="348"/>
    </location>
</feature>
<feature type="compositionally biased region" description="Basic residues" evidence="1">
    <location>
        <begin position="809"/>
        <end position="823"/>
    </location>
</feature>
<dbReference type="AlphaFoldDB" id="A0A8B8EBF0"/>
<dbReference type="RefSeq" id="XP_022337005.1">
    <property type="nucleotide sequence ID" value="XM_022481297.1"/>
</dbReference>
<dbReference type="SMART" id="SM00327">
    <property type="entry name" value="VWA"/>
    <property type="match status" value="1"/>
</dbReference>
<name>A0A8B8EBF0_CRAVI</name>
<evidence type="ECO:0000313" key="5">
    <source>
        <dbReference type="RefSeq" id="XP_022337004.1"/>
    </source>
</evidence>
<feature type="signal peptide" evidence="2">
    <location>
        <begin position="1"/>
        <end position="30"/>
    </location>
</feature>
<evidence type="ECO:0000259" key="3">
    <source>
        <dbReference type="PROSITE" id="PS50234"/>
    </source>
</evidence>
<evidence type="ECO:0000313" key="4">
    <source>
        <dbReference type="Proteomes" id="UP000694844"/>
    </source>
</evidence>
<evidence type="ECO:0000313" key="6">
    <source>
        <dbReference type="RefSeq" id="XP_022337005.1"/>
    </source>
</evidence>
<keyword evidence="2" id="KW-0732">Signal</keyword>
<dbReference type="RefSeq" id="XP_022337004.1">
    <property type="nucleotide sequence ID" value="XM_022481296.1"/>
</dbReference>
<feature type="domain" description="VWFA" evidence="3">
    <location>
        <begin position="40"/>
        <end position="213"/>
    </location>
</feature>
<dbReference type="Gene3D" id="3.40.50.410">
    <property type="entry name" value="von Willebrand factor, type A domain"/>
    <property type="match status" value="1"/>
</dbReference>
<dbReference type="InterPro" id="IPR036465">
    <property type="entry name" value="vWFA_dom_sf"/>
</dbReference>
<feature type="region of interest" description="Disordered" evidence="1">
    <location>
        <begin position="715"/>
        <end position="738"/>
    </location>
</feature>
<dbReference type="Proteomes" id="UP000694844">
    <property type="component" value="Chromosome 5"/>
</dbReference>
<gene>
    <name evidence="5 6" type="primary">LOC111133172</name>
</gene>